<protein>
    <submittedName>
        <fullName evidence="1">3-dehydroquinate synthase</fullName>
    </submittedName>
</protein>
<dbReference type="Gene3D" id="1.20.1090.10">
    <property type="entry name" value="Dehydroquinate synthase-like - alpha domain"/>
    <property type="match status" value="1"/>
</dbReference>
<dbReference type="SUPFAM" id="SSF56796">
    <property type="entry name" value="Dehydroquinate synthase-like"/>
    <property type="match status" value="1"/>
</dbReference>
<name>A0A9D1L4X1_9ACTN</name>
<dbReference type="Gene3D" id="3.40.50.1970">
    <property type="match status" value="1"/>
</dbReference>
<reference evidence="1" key="1">
    <citation type="submission" date="2020-10" db="EMBL/GenBank/DDBJ databases">
        <authorList>
            <person name="Gilroy R."/>
        </authorList>
    </citation>
    <scope>NUCLEOTIDE SEQUENCE</scope>
    <source>
        <strain evidence="1">ChiHjej12B11-29160</strain>
    </source>
</reference>
<accession>A0A9D1L4X1</accession>
<evidence type="ECO:0000313" key="2">
    <source>
        <dbReference type="Proteomes" id="UP000824078"/>
    </source>
</evidence>
<proteinExistence type="predicted"/>
<dbReference type="Proteomes" id="UP000824078">
    <property type="component" value="Unassembled WGS sequence"/>
</dbReference>
<dbReference type="EMBL" id="DVMQ01000003">
    <property type="protein sequence ID" value="HIU23512.1"/>
    <property type="molecule type" value="Genomic_DNA"/>
</dbReference>
<reference evidence="1" key="2">
    <citation type="journal article" date="2021" name="PeerJ">
        <title>Extensive microbial diversity within the chicken gut microbiome revealed by metagenomics and culture.</title>
        <authorList>
            <person name="Gilroy R."/>
            <person name="Ravi A."/>
            <person name="Getino M."/>
            <person name="Pursley I."/>
            <person name="Horton D.L."/>
            <person name="Alikhan N.F."/>
            <person name="Baker D."/>
            <person name="Gharbi K."/>
            <person name="Hall N."/>
            <person name="Watson M."/>
            <person name="Adriaenssens E.M."/>
            <person name="Foster-Nyarko E."/>
            <person name="Jarju S."/>
            <person name="Secka A."/>
            <person name="Antonio M."/>
            <person name="Oren A."/>
            <person name="Chaudhuri R.R."/>
            <person name="La Ragione R."/>
            <person name="Hildebrand F."/>
            <person name="Pallen M.J."/>
        </authorList>
    </citation>
    <scope>NUCLEOTIDE SEQUENCE</scope>
    <source>
        <strain evidence="1">ChiHjej12B11-29160</strain>
    </source>
</reference>
<comment type="caution">
    <text evidence="1">The sequence shown here is derived from an EMBL/GenBank/DDBJ whole genome shotgun (WGS) entry which is preliminary data.</text>
</comment>
<gene>
    <name evidence="1" type="ORF">IAD17_01105</name>
</gene>
<evidence type="ECO:0000313" key="1">
    <source>
        <dbReference type="EMBL" id="HIU23512.1"/>
    </source>
</evidence>
<organism evidence="1 2">
    <name type="scientific">Candidatus Coprovicinus avistercoris</name>
    <dbReference type="NCBI Taxonomy" id="2840754"/>
    <lineage>
        <taxon>Bacteria</taxon>
        <taxon>Bacillati</taxon>
        <taxon>Actinomycetota</taxon>
        <taxon>Coriobacteriia</taxon>
        <taxon>Coriobacteriales</taxon>
        <taxon>Coriobacteriaceae</taxon>
        <taxon>Coriobacteriaceae incertae sedis</taxon>
        <taxon>Candidatus Coprovicinus</taxon>
    </lineage>
</organism>
<dbReference type="AlphaFoldDB" id="A0A9D1L4X1"/>
<sequence>MSEETFGAVLVKRQTMALPGTSCDLRMGHGALDSMGKELRSLTGKPRLAAAFIGEGVSEEISQEVCRQLSDGGFNAVILASPTDKSCTLRSAEELIEQLDAAGITTDDVILAVGDSKTLGLASFVSGVWCGGTPLAVVPTDTFALLEGIASPRALDVEDGRGRMISVKTYPRMAFFDLDLPGLVEGDAFEAALALSVATAVCDGNDALASLAGDAESIAAGNIDVFATHLLELVRSRCKLASATSLAMRQALSYGTVFARALNELVEGCPEAVLIAEDLRFSSRLAVGCGKAKIDLVYAQDALLERFGLGEVACDVSAQELTDAVRAACFAHSNRFMFPLPEAIGRVRLSSVDDDAFAANIAAWCDSRVDLLADLDENDVVSETASEE</sequence>